<gene>
    <name evidence="1" type="ORF">STAS_18582</name>
</gene>
<proteinExistence type="predicted"/>
<protein>
    <submittedName>
        <fullName evidence="1">Chlorophyll a-b binding protein</fullName>
    </submittedName>
</protein>
<dbReference type="EMBL" id="BKCP01006183">
    <property type="protein sequence ID" value="GER41837.1"/>
    <property type="molecule type" value="Genomic_DNA"/>
</dbReference>
<sequence length="209" mass="22724">MHVTGFRPSVVPNTTICCRDLKSPSPTNFVRRPPKILSSSVDTRLRRKRKKLLIEDDQAGVPEGGTVGDAPAVPVGVGGGGLIAHGGGRRAAGLDARARGFKHDLLNLLDRPDILNEERRKDRSEEKGSGNNVYVTTTFWMKACEAAPAPLEKTYDDCSSWTKKATTFTGTGTGTSALTPGLRVCVLDRVDVWPLERMKHLQKANCPFV</sequence>
<comment type="caution">
    <text evidence="1">The sequence shown here is derived from an EMBL/GenBank/DDBJ whole genome shotgun (WGS) entry which is preliminary data.</text>
</comment>
<dbReference type="AlphaFoldDB" id="A0A5A7QBU7"/>
<organism evidence="1 2">
    <name type="scientific">Striga asiatica</name>
    <name type="common">Asiatic witchweed</name>
    <name type="synonym">Buchnera asiatica</name>
    <dbReference type="NCBI Taxonomy" id="4170"/>
    <lineage>
        <taxon>Eukaryota</taxon>
        <taxon>Viridiplantae</taxon>
        <taxon>Streptophyta</taxon>
        <taxon>Embryophyta</taxon>
        <taxon>Tracheophyta</taxon>
        <taxon>Spermatophyta</taxon>
        <taxon>Magnoliopsida</taxon>
        <taxon>eudicotyledons</taxon>
        <taxon>Gunneridae</taxon>
        <taxon>Pentapetalae</taxon>
        <taxon>asterids</taxon>
        <taxon>lamiids</taxon>
        <taxon>Lamiales</taxon>
        <taxon>Orobanchaceae</taxon>
        <taxon>Buchnereae</taxon>
        <taxon>Striga</taxon>
    </lineage>
</organism>
<reference evidence="2" key="1">
    <citation type="journal article" date="2019" name="Curr. Biol.">
        <title>Genome Sequence of Striga asiatica Provides Insight into the Evolution of Plant Parasitism.</title>
        <authorList>
            <person name="Yoshida S."/>
            <person name="Kim S."/>
            <person name="Wafula E.K."/>
            <person name="Tanskanen J."/>
            <person name="Kim Y.M."/>
            <person name="Honaas L."/>
            <person name="Yang Z."/>
            <person name="Spallek T."/>
            <person name="Conn C.E."/>
            <person name="Ichihashi Y."/>
            <person name="Cheong K."/>
            <person name="Cui S."/>
            <person name="Der J.P."/>
            <person name="Gundlach H."/>
            <person name="Jiao Y."/>
            <person name="Hori C."/>
            <person name="Ishida J.K."/>
            <person name="Kasahara H."/>
            <person name="Kiba T."/>
            <person name="Kim M.S."/>
            <person name="Koo N."/>
            <person name="Laohavisit A."/>
            <person name="Lee Y.H."/>
            <person name="Lumba S."/>
            <person name="McCourt P."/>
            <person name="Mortimer J.C."/>
            <person name="Mutuku J.M."/>
            <person name="Nomura T."/>
            <person name="Sasaki-Sekimoto Y."/>
            <person name="Seto Y."/>
            <person name="Wang Y."/>
            <person name="Wakatake T."/>
            <person name="Sakakibara H."/>
            <person name="Demura T."/>
            <person name="Yamaguchi S."/>
            <person name="Yoneyama K."/>
            <person name="Manabe R.I."/>
            <person name="Nelson D.C."/>
            <person name="Schulman A.H."/>
            <person name="Timko M.P."/>
            <person name="dePamphilis C.W."/>
            <person name="Choi D."/>
            <person name="Shirasu K."/>
        </authorList>
    </citation>
    <scope>NUCLEOTIDE SEQUENCE [LARGE SCALE GENOMIC DNA]</scope>
    <source>
        <strain evidence="2">cv. UVA1</strain>
    </source>
</reference>
<name>A0A5A7QBU7_STRAF</name>
<keyword evidence="2" id="KW-1185">Reference proteome</keyword>
<evidence type="ECO:0000313" key="1">
    <source>
        <dbReference type="EMBL" id="GER41837.1"/>
    </source>
</evidence>
<dbReference type="Proteomes" id="UP000325081">
    <property type="component" value="Unassembled WGS sequence"/>
</dbReference>
<evidence type="ECO:0000313" key="2">
    <source>
        <dbReference type="Proteomes" id="UP000325081"/>
    </source>
</evidence>
<accession>A0A5A7QBU7</accession>